<name>A0A1F6ERC2_9BACT</name>
<proteinExistence type="predicted"/>
<evidence type="ECO:0000313" key="3">
    <source>
        <dbReference type="Proteomes" id="UP000178587"/>
    </source>
</evidence>
<keyword evidence="1" id="KW-1133">Transmembrane helix</keyword>
<reference evidence="2 3" key="1">
    <citation type="journal article" date="2016" name="Nat. Commun.">
        <title>Thousands of microbial genomes shed light on interconnected biogeochemical processes in an aquifer system.</title>
        <authorList>
            <person name="Anantharaman K."/>
            <person name="Brown C.T."/>
            <person name="Hug L.A."/>
            <person name="Sharon I."/>
            <person name="Castelle C.J."/>
            <person name="Probst A.J."/>
            <person name="Thomas B.C."/>
            <person name="Singh A."/>
            <person name="Wilkins M.J."/>
            <person name="Karaoz U."/>
            <person name="Brodie E.L."/>
            <person name="Williams K.H."/>
            <person name="Hubbard S.S."/>
            <person name="Banfield J.F."/>
        </authorList>
    </citation>
    <scope>NUCLEOTIDE SEQUENCE [LARGE SCALE GENOMIC DNA]</scope>
</reference>
<comment type="caution">
    <text evidence="2">The sequence shown here is derived from an EMBL/GenBank/DDBJ whole genome shotgun (WGS) entry which is preliminary data.</text>
</comment>
<dbReference type="Proteomes" id="UP000178587">
    <property type="component" value="Unassembled WGS sequence"/>
</dbReference>
<keyword evidence="1" id="KW-0812">Transmembrane</keyword>
<dbReference type="EMBL" id="MFLU01000002">
    <property type="protein sequence ID" value="OGG76178.1"/>
    <property type="molecule type" value="Genomic_DNA"/>
</dbReference>
<sequence length="295" mass="32899">MGELHVRKRAPLKTPPLTRRGSITTTAAVAIAALLAALGWQMAELQGPRKALQYAVHEETPSFLLTAPREQQADNVDWKKLLAAYGETESTTTKERIYTSPDDELLTYAGEVIGIQLLGQYIALKQAETYTEDKGNLIGKSVAQSMRYTPHFERYSAESFTLTPDISHESALVYRNLLREALMPLFENRVSEFDLFARYIETEDPAYLADLMPIAEKYRVAAEHAAEVTVPKDAGDKHARVVNALIAFAAVLEGMANHGTDPFASAVLLQTYNAVEREVFYSFDALATYYVRKTE</sequence>
<feature type="transmembrane region" description="Helical" evidence="1">
    <location>
        <begin position="21"/>
        <end position="40"/>
    </location>
</feature>
<gene>
    <name evidence="2" type="ORF">A3A34_01665</name>
</gene>
<dbReference type="AlphaFoldDB" id="A0A1F6ERC2"/>
<evidence type="ECO:0000313" key="2">
    <source>
        <dbReference type="EMBL" id="OGG76178.1"/>
    </source>
</evidence>
<organism evidence="2 3">
    <name type="scientific">Candidatus Kaiserbacteria bacterium RIFCSPLOWO2_01_FULL_50_24</name>
    <dbReference type="NCBI Taxonomy" id="1798507"/>
    <lineage>
        <taxon>Bacteria</taxon>
        <taxon>Candidatus Kaiseribacteriota</taxon>
    </lineage>
</organism>
<protein>
    <submittedName>
        <fullName evidence="2">Uncharacterized protein</fullName>
    </submittedName>
</protein>
<keyword evidence="1" id="KW-0472">Membrane</keyword>
<evidence type="ECO:0000256" key="1">
    <source>
        <dbReference type="SAM" id="Phobius"/>
    </source>
</evidence>
<dbReference type="STRING" id="1798507.A3A34_01665"/>
<accession>A0A1F6ERC2</accession>